<dbReference type="EMBL" id="JAJGNA010000003">
    <property type="protein sequence ID" value="MCC4307646.1"/>
    <property type="molecule type" value="Genomic_DNA"/>
</dbReference>
<evidence type="ECO:0000259" key="1">
    <source>
        <dbReference type="SMART" id="SM01321"/>
    </source>
</evidence>
<reference evidence="2" key="1">
    <citation type="submission" date="2021-10" db="EMBL/GenBank/DDBJ databases">
        <title>The diversity and Nitrogen Metabolism of Culturable Nitrate-Utilizing Bacteria Within the Oxygen Minimum Zone of the Changjiang (Yangtze River)Estuary.</title>
        <authorList>
            <person name="Zhang D."/>
            <person name="Zheng J."/>
            <person name="Liu S."/>
            <person name="He W."/>
        </authorList>
    </citation>
    <scope>NUCLEOTIDE SEQUENCE</scope>
    <source>
        <strain evidence="2">FXH-223</strain>
    </source>
</reference>
<dbReference type="Pfam" id="PF01797">
    <property type="entry name" value="Y1_Tnp"/>
    <property type="match status" value="1"/>
</dbReference>
<dbReference type="Gene3D" id="3.30.70.1290">
    <property type="entry name" value="Transposase IS200-like"/>
    <property type="match status" value="1"/>
</dbReference>
<sequence>MTGTDRLVLKDYPHHIMRKTRKGEPVFNNESDYRHCLNQIQILKKRYNVQLHAWALLPDRLHLVATASQHPDDLSTFMKAVSCRISLRRRSLYQQRSVWEARYRASPVEPGQWLLASMCYVERLPALEGLAASAYHYPHSSYRMRLGKHTPYWLDDAEEYARLGDCVEERAAAFKTYMRDGLDENEMELIRTALFRNRLTGSHRFVEEVREKFNILVLNRGPGRPRKRRDGDKR</sequence>
<dbReference type="GO" id="GO:0003677">
    <property type="term" value="F:DNA binding"/>
    <property type="evidence" value="ECO:0007669"/>
    <property type="project" value="InterPro"/>
</dbReference>
<organism evidence="2 3">
    <name type="scientific">Alloalcanivorax marinus</name>
    <dbReference type="NCBI Taxonomy" id="1177169"/>
    <lineage>
        <taxon>Bacteria</taxon>
        <taxon>Pseudomonadati</taxon>
        <taxon>Pseudomonadota</taxon>
        <taxon>Gammaproteobacteria</taxon>
        <taxon>Oceanospirillales</taxon>
        <taxon>Alcanivoracaceae</taxon>
        <taxon>Alloalcanivorax</taxon>
    </lineage>
</organism>
<evidence type="ECO:0000313" key="3">
    <source>
        <dbReference type="Proteomes" id="UP001108027"/>
    </source>
</evidence>
<feature type="domain" description="Transposase IS200-like" evidence="1">
    <location>
        <begin position="9"/>
        <end position="124"/>
    </location>
</feature>
<gene>
    <name evidence="2" type="ORF">LL252_03590</name>
</gene>
<dbReference type="InterPro" id="IPR002686">
    <property type="entry name" value="Transposase_17"/>
</dbReference>
<accession>A0A9Q3UKE1</accession>
<dbReference type="RefSeq" id="WP_228232987.1">
    <property type="nucleotide sequence ID" value="NZ_JAJGNA010000003.1"/>
</dbReference>
<keyword evidence="3" id="KW-1185">Reference proteome</keyword>
<proteinExistence type="predicted"/>
<dbReference type="PANTHER" id="PTHR34322">
    <property type="entry name" value="TRANSPOSASE, Y1_TNP DOMAIN-CONTAINING"/>
    <property type="match status" value="1"/>
</dbReference>
<dbReference type="AlphaFoldDB" id="A0A9Q3UKE1"/>
<dbReference type="SMART" id="SM01321">
    <property type="entry name" value="Y1_Tnp"/>
    <property type="match status" value="1"/>
</dbReference>
<name>A0A9Q3UKE1_9GAMM</name>
<dbReference type="InterPro" id="IPR036515">
    <property type="entry name" value="Transposase_17_sf"/>
</dbReference>
<dbReference type="GO" id="GO:0006313">
    <property type="term" value="P:DNA transposition"/>
    <property type="evidence" value="ECO:0007669"/>
    <property type="project" value="InterPro"/>
</dbReference>
<protein>
    <submittedName>
        <fullName evidence="2">Transposase</fullName>
    </submittedName>
</protein>
<dbReference type="GO" id="GO:0004803">
    <property type="term" value="F:transposase activity"/>
    <property type="evidence" value="ECO:0007669"/>
    <property type="project" value="InterPro"/>
</dbReference>
<evidence type="ECO:0000313" key="2">
    <source>
        <dbReference type="EMBL" id="MCC4307646.1"/>
    </source>
</evidence>
<dbReference type="Proteomes" id="UP001108027">
    <property type="component" value="Unassembled WGS sequence"/>
</dbReference>
<comment type="caution">
    <text evidence="2">The sequence shown here is derived from an EMBL/GenBank/DDBJ whole genome shotgun (WGS) entry which is preliminary data.</text>
</comment>
<dbReference type="SUPFAM" id="SSF143422">
    <property type="entry name" value="Transposase IS200-like"/>
    <property type="match status" value="1"/>
</dbReference>
<dbReference type="PANTHER" id="PTHR34322:SF2">
    <property type="entry name" value="TRANSPOSASE IS200-LIKE DOMAIN-CONTAINING PROTEIN"/>
    <property type="match status" value="1"/>
</dbReference>